<dbReference type="InParanoid" id="A0A2H3CFJ2"/>
<sequence>MPQWKLCTWVPGHYTSPSRYVDPSQIDDINVSSPTENLPTGPKALPTDSYIPLANDPAQNVAPTATPQSGTTMTSFLATTAENTSIVISNGNIQEVLYYPPAGLVTRDGILPLIWPKKSYEPMAFPLTSTIIRETVTVTTIYPLSCGRRFIGKSIKTHLENFIRIPTVTIEKKSESVAAHSHTQRAHARLEKFSKGDTS</sequence>
<proteinExistence type="predicted"/>
<evidence type="ECO:0000313" key="2">
    <source>
        <dbReference type="Proteomes" id="UP000217790"/>
    </source>
</evidence>
<dbReference type="AlphaFoldDB" id="A0A2H3CFJ2"/>
<keyword evidence="2" id="KW-1185">Reference proteome</keyword>
<protein>
    <submittedName>
        <fullName evidence="1">Uncharacterized protein</fullName>
    </submittedName>
</protein>
<reference evidence="2" key="1">
    <citation type="journal article" date="2017" name="Nat. Ecol. Evol.">
        <title>Genome expansion and lineage-specific genetic innovations in the forest pathogenic fungi Armillaria.</title>
        <authorList>
            <person name="Sipos G."/>
            <person name="Prasanna A.N."/>
            <person name="Walter M.C."/>
            <person name="O'Connor E."/>
            <person name="Balint B."/>
            <person name="Krizsan K."/>
            <person name="Kiss B."/>
            <person name="Hess J."/>
            <person name="Varga T."/>
            <person name="Slot J."/>
            <person name="Riley R."/>
            <person name="Boka B."/>
            <person name="Rigling D."/>
            <person name="Barry K."/>
            <person name="Lee J."/>
            <person name="Mihaltcheva S."/>
            <person name="LaButti K."/>
            <person name="Lipzen A."/>
            <person name="Waldron R."/>
            <person name="Moloney N.M."/>
            <person name="Sperisen C."/>
            <person name="Kredics L."/>
            <person name="Vagvoelgyi C."/>
            <person name="Patrignani A."/>
            <person name="Fitzpatrick D."/>
            <person name="Nagy I."/>
            <person name="Doyle S."/>
            <person name="Anderson J.B."/>
            <person name="Grigoriev I.V."/>
            <person name="Gueldener U."/>
            <person name="Muensterkoetter M."/>
            <person name="Nagy L.G."/>
        </authorList>
    </citation>
    <scope>NUCLEOTIDE SEQUENCE [LARGE SCALE GENOMIC DNA]</scope>
    <source>
        <strain evidence="2">Ar21-2</strain>
    </source>
</reference>
<gene>
    <name evidence="1" type="ORF">ARMGADRAFT_1039058</name>
</gene>
<dbReference type="EMBL" id="KZ293724">
    <property type="protein sequence ID" value="PBK81859.1"/>
    <property type="molecule type" value="Genomic_DNA"/>
</dbReference>
<accession>A0A2H3CFJ2</accession>
<evidence type="ECO:0000313" key="1">
    <source>
        <dbReference type="EMBL" id="PBK81859.1"/>
    </source>
</evidence>
<organism evidence="1 2">
    <name type="scientific">Armillaria gallica</name>
    <name type="common">Bulbous honey fungus</name>
    <name type="synonym">Armillaria bulbosa</name>
    <dbReference type="NCBI Taxonomy" id="47427"/>
    <lineage>
        <taxon>Eukaryota</taxon>
        <taxon>Fungi</taxon>
        <taxon>Dikarya</taxon>
        <taxon>Basidiomycota</taxon>
        <taxon>Agaricomycotina</taxon>
        <taxon>Agaricomycetes</taxon>
        <taxon>Agaricomycetidae</taxon>
        <taxon>Agaricales</taxon>
        <taxon>Marasmiineae</taxon>
        <taxon>Physalacriaceae</taxon>
        <taxon>Armillaria</taxon>
    </lineage>
</organism>
<dbReference type="Proteomes" id="UP000217790">
    <property type="component" value="Unassembled WGS sequence"/>
</dbReference>
<name>A0A2H3CFJ2_ARMGA</name>